<evidence type="ECO:0000313" key="1">
    <source>
        <dbReference type="EMBL" id="EFP75513.2"/>
    </source>
</evidence>
<evidence type="ECO:0000313" key="2">
    <source>
        <dbReference type="Proteomes" id="UP000008783"/>
    </source>
</evidence>
<dbReference type="VEuPathDB" id="FungiDB:PGTG_00844"/>
<dbReference type="HOGENOM" id="CLU_2085958_0_0_1"/>
<accession>E3JTZ2</accession>
<organism evidence="1 2">
    <name type="scientific">Puccinia graminis f. sp. tritici (strain CRL 75-36-700-3 / race SCCL)</name>
    <name type="common">Black stem rust fungus</name>
    <dbReference type="NCBI Taxonomy" id="418459"/>
    <lineage>
        <taxon>Eukaryota</taxon>
        <taxon>Fungi</taxon>
        <taxon>Dikarya</taxon>
        <taxon>Basidiomycota</taxon>
        <taxon>Pucciniomycotina</taxon>
        <taxon>Pucciniomycetes</taxon>
        <taxon>Pucciniales</taxon>
        <taxon>Pucciniaceae</taxon>
        <taxon>Puccinia</taxon>
    </lineage>
</organism>
<name>E3JTZ2_PUCGT</name>
<dbReference type="KEGG" id="pgr:PGTG_00844"/>
<proteinExistence type="predicted"/>
<sequence>MPEKGGLGVFAAQSFKRGDYVDVVPNGTSCPLKFQVSEAASRGNDSASARIAIVNPLIAAHVGYSAVEGTVSYHKRKNLTEPFPFLGLAVEDGWKTQSPHEIILMRIDDGFDDWEFL</sequence>
<keyword evidence="2" id="KW-1185">Reference proteome</keyword>
<reference key="1">
    <citation type="submission" date="2007-01" db="EMBL/GenBank/DDBJ databases">
        <title>The Genome Sequence of Puccinia graminis f. sp. tritici Strain CRL 75-36-700-3.</title>
        <authorList>
            <consortium name="The Broad Institute Genome Sequencing Platform"/>
            <person name="Birren B."/>
            <person name="Lander E."/>
            <person name="Galagan J."/>
            <person name="Nusbaum C."/>
            <person name="Devon K."/>
            <person name="Cuomo C."/>
            <person name="Jaffe D."/>
            <person name="Butler J."/>
            <person name="Alvarez P."/>
            <person name="Gnerre S."/>
            <person name="Grabherr M."/>
            <person name="Mauceli E."/>
            <person name="Brockman W."/>
            <person name="Young S."/>
            <person name="LaButti K."/>
            <person name="Sykes S."/>
            <person name="DeCaprio D."/>
            <person name="Crawford M."/>
            <person name="Koehrsen M."/>
            <person name="Engels R."/>
            <person name="Montgomery P."/>
            <person name="Pearson M."/>
            <person name="Howarth C."/>
            <person name="Larson L."/>
            <person name="White J."/>
            <person name="Zeng Q."/>
            <person name="Kodira C."/>
            <person name="Yandava C."/>
            <person name="Alvarado L."/>
            <person name="O'Leary S."/>
            <person name="Szabo L."/>
            <person name="Dean R."/>
            <person name="Schein J."/>
        </authorList>
    </citation>
    <scope>NUCLEOTIDE SEQUENCE</scope>
    <source>
        <strain>CRL 75-36-700-3</strain>
    </source>
</reference>
<dbReference type="AlphaFoldDB" id="E3JTZ2"/>
<gene>
    <name evidence="1" type="ORF">PGTG_00844</name>
</gene>
<dbReference type="Proteomes" id="UP000008783">
    <property type="component" value="Unassembled WGS sequence"/>
</dbReference>
<dbReference type="GeneID" id="10543229"/>
<protein>
    <submittedName>
        <fullName evidence="1">Uncharacterized protein</fullName>
    </submittedName>
</protein>
<dbReference type="InParanoid" id="E3JTZ2"/>
<reference evidence="2" key="2">
    <citation type="journal article" date="2011" name="Proc. Natl. Acad. Sci. U.S.A.">
        <title>Obligate biotrophy features unraveled by the genomic analysis of rust fungi.</title>
        <authorList>
            <person name="Duplessis S."/>
            <person name="Cuomo C.A."/>
            <person name="Lin Y.-C."/>
            <person name="Aerts A."/>
            <person name="Tisserant E."/>
            <person name="Veneault-Fourrey C."/>
            <person name="Joly D.L."/>
            <person name="Hacquard S."/>
            <person name="Amselem J."/>
            <person name="Cantarel B.L."/>
            <person name="Chiu R."/>
            <person name="Coutinho P.M."/>
            <person name="Feau N."/>
            <person name="Field M."/>
            <person name="Frey P."/>
            <person name="Gelhaye E."/>
            <person name="Goldberg J."/>
            <person name="Grabherr M.G."/>
            <person name="Kodira C.D."/>
            <person name="Kohler A."/>
            <person name="Kuees U."/>
            <person name="Lindquist E.A."/>
            <person name="Lucas S.M."/>
            <person name="Mago R."/>
            <person name="Mauceli E."/>
            <person name="Morin E."/>
            <person name="Murat C."/>
            <person name="Pangilinan J.L."/>
            <person name="Park R."/>
            <person name="Pearson M."/>
            <person name="Quesneville H."/>
            <person name="Rouhier N."/>
            <person name="Sakthikumar S."/>
            <person name="Salamov A.A."/>
            <person name="Schmutz J."/>
            <person name="Selles B."/>
            <person name="Shapiro H."/>
            <person name="Tanguay P."/>
            <person name="Tuskan G.A."/>
            <person name="Henrissat B."/>
            <person name="Van de Peer Y."/>
            <person name="Rouze P."/>
            <person name="Ellis J.G."/>
            <person name="Dodds P.N."/>
            <person name="Schein J.E."/>
            <person name="Zhong S."/>
            <person name="Hamelin R.C."/>
            <person name="Grigoriev I.V."/>
            <person name="Szabo L.J."/>
            <person name="Martin F."/>
        </authorList>
    </citation>
    <scope>NUCLEOTIDE SEQUENCE [LARGE SCALE GENOMIC DNA]</scope>
    <source>
        <strain evidence="2">CRL 75-36-700-3 / race SCCL</strain>
    </source>
</reference>
<dbReference type="RefSeq" id="XP_003319932.2">
    <property type="nucleotide sequence ID" value="XM_003319884.2"/>
</dbReference>
<dbReference type="EMBL" id="DS178264">
    <property type="protein sequence ID" value="EFP75513.2"/>
    <property type="molecule type" value="Genomic_DNA"/>
</dbReference>